<proteinExistence type="predicted"/>
<feature type="signal peptide" evidence="1">
    <location>
        <begin position="1"/>
        <end position="25"/>
    </location>
</feature>
<dbReference type="RefSeq" id="WP_306272858.1">
    <property type="nucleotide sequence ID" value="NZ_CP130472.1"/>
</dbReference>
<dbReference type="KEGG" id="mprn:Q3V37_03695"/>
<keyword evidence="1" id="KW-0732">Signal</keyword>
<gene>
    <name evidence="2" type="ORF">Q3V37_03695</name>
</gene>
<dbReference type="EMBL" id="CP130472">
    <property type="protein sequence ID" value="WLS46388.1"/>
    <property type="molecule type" value="Genomic_DNA"/>
</dbReference>
<name>A0AAJ6HXR5_9ACTN</name>
<dbReference type="Proteomes" id="UP001235874">
    <property type="component" value="Chromosome"/>
</dbReference>
<keyword evidence="3" id="KW-1185">Reference proteome</keyword>
<evidence type="ECO:0000256" key="1">
    <source>
        <dbReference type="SAM" id="SignalP"/>
    </source>
</evidence>
<sequence>MTPKLPIGLMFCLLLLLAAAGPAVAAHAVRPAPAASVDVVQIHPGVDGVADGDIDWP</sequence>
<reference evidence="2 3" key="1">
    <citation type="submission" date="2023-07" db="EMBL/GenBank/DDBJ databases">
        <title>Micromonospora profundi TRM 95458 converts glycerol to a new osmotic compound.</title>
        <authorList>
            <person name="Lu D."/>
        </authorList>
    </citation>
    <scope>NUCLEOTIDE SEQUENCE [LARGE SCALE GENOMIC DNA]</scope>
    <source>
        <strain evidence="2 3">TRM95458</strain>
    </source>
</reference>
<protein>
    <submittedName>
        <fullName evidence="2">Uncharacterized protein</fullName>
    </submittedName>
</protein>
<accession>A0AAJ6HXR5</accession>
<dbReference type="AlphaFoldDB" id="A0AAJ6HXR5"/>
<organism evidence="2 3">
    <name type="scientific">Micromonospora profundi</name>
    <dbReference type="NCBI Taxonomy" id="1420889"/>
    <lineage>
        <taxon>Bacteria</taxon>
        <taxon>Bacillati</taxon>
        <taxon>Actinomycetota</taxon>
        <taxon>Actinomycetes</taxon>
        <taxon>Micromonosporales</taxon>
        <taxon>Micromonosporaceae</taxon>
        <taxon>Micromonospora</taxon>
    </lineage>
</organism>
<evidence type="ECO:0000313" key="2">
    <source>
        <dbReference type="EMBL" id="WLS46388.1"/>
    </source>
</evidence>
<evidence type="ECO:0000313" key="3">
    <source>
        <dbReference type="Proteomes" id="UP001235874"/>
    </source>
</evidence>
<feature type="chain" id="PRO_5042467787" evidence="1">
    <location>
        <begin position="26"/>
        <end position="57"/>
    </location>
</feature>